<evidence type="ECO:0000256" key="1">
    <source>
        <dbReference type="SAM" id="MobiDB-lite"/>
    </source>
</evidence>
<evidence type="ECO:0000259" key="3">
    <source>
        <dbReference type="SMART" id="SM00198"/>
    </source>
</evidence>
<dbReference type="SMART" id="SM00198">
    <property type="entry name" value="SCP"/>
    <property type="match status" value="1"/>
</dbReference>
<proteinExistence type="predicted"/>
<organism evidence="4 5">
    <name type="scientific">Volvox africanus</name>
    <dbReference type="NCBI Taxonomy" id="51714"/>
    <lineage>
        <taxon>Eukaryota</taxon>
        <taxon>Viridiplantae</taxon>
        <taxon>Chlorophyta</taxon>
        <taxon>core chlorophytes</taxon>
        <taxon>Chlorophyceae</taxon>
        <taxon>CS clade</taxon>
        <taxon>Chlamydomonadales</taxon>
        <taxon>Volvocaceae</taxon>
        <taxon>Volvox</taxon>
    </lineage>
</organism>
<evidence type="ECO:0000256" key="2">
    <source>
        <dbReference type="SAM" id="SignalP"/>
    </source>
</evidence>
<dbReference type="PROSITE" id="PS01009">
    <property type="entry name" value="CRISP_1"/>
    <property type="match status" value="1"/>
</dbReference>
<reference evidence="4" key="1">
    <citation type="journal article" date="2021" name="Proc. Natl. Acad. Sci. U.S.A.">
        <title>Three genomes in the algal genus Volvox reveal the fate of a haploid sex-determining region after a transition to homothallism.</title>
        <authorList>
            <person name="Yamamoto K."/>
            <person name="Hamaji T."/>
            <person name="Kawai-Toyooka H."/>
            <person name="Matsuzaki R."/>
            <person name="Takahashi F."/>
            <person name="Nishimura Y."/>
            <person name="Kawachi M."/>
            <person name="Noguchi H."/>
            <person name="Minakuchi Y."/>
            <person name="Umen J.G."/>
            <person name="Toyoda A."/>
            <person name="Nozaki H."/>
        </authorList>
    </citation>
    <scope>NUCLEOTIDE SEQUENCE</scope>
    <source>
        <strain evidence="4">NIES-3780</strain>
    </source>
</reference>
<dbReference type="PRINTS" id="PR01217">
    <property type="entry name" value="PRICHEXTENSN"/>
</dbReference>
<dbReference type="Proteomes" id="UP000747399">
    <property type="component" value="Unassembled WGS sequence"/>
</dbReference>
<dbReference type="SUPFAM" id="SSF55797">
    <property type="entry name" value="PR-1-like"/>
    <property type="match status" value="1"/>
</dbReference>
<evidence type="ECO:0000313" key="5">
    <source>
        <dbReference type="Proteomes" id="UP000747399"/>
    </source>
</evidence>
<dbReference type="InterPro" id="IPR014044">
    <property type="entry name" value="CAP_dom"/>
</dbReference>
<evidence type="ECO:0000313" key="4">
    <source>
        <dbReference type="EMBL" id="GIL67273.1"/>
    </source>
</evidence>
<name>A0A8J4BSX1_9CHLO</name>
<dbReference type="InterPro" id="IPR001283">
    <property type="entry name" value="CRISP-related"/>
</dbReference>
<dbReference type="PANTHER" id="PTHR10334">
    <property type="entry name" value="CYSTEINE-RICH SECRETORY PROTEIN-RELATED"/>
    <property type="match status" value="1"/>
</dbReference>
<sequence length="328" mass="35606">MTHQMAASASASASSAYGLLTVLALLMLSQVAMAQTPAAALAENSTTTEPSSPRPLLKLKKPSPRLLRPPPRPRPPPKPRPPPRRSPSPFPPPLPRPPTPPKTNKPPPPRPPPPPPTPKPPRPPVSSPPPPPRAAIINGTGVLPGSNCPDAKQVLDDHNYYRSFHSAPPLVWDESLAAAATAYAATIVKDCKMVHHKGSDGENLYQMTGFPKPNEKCAFVTKGWYAEMMSYNFTARLPFVENWPKATGHFTQVVWKATTKLGCGYALKDMPMQIGTRTLMGGCKMVVCRYREHGNIANDIYFIKNVLPNTTVVPGMVPGPTLFYPNKS</sequence>
<dbReference type="Pfam" id="PF00188">
    <property type="entry name" value="CAP"/>
    <property type="match status" value="1"/>
</dbReference>
<feature type="region of interest" description="Disordered" evidence="1">
    <location>
        <begin position="38"/>
        <end position="150"/>
    </location>
</feature>
<accession>A0A8J4BSX1</accession>
<comment type="caution">
    <text evidence="4">The sequence shown here is derived from an EMBL/GenBank/DDBJ whole genome shotgun (WGS) entry which is preliminary data.</text>
</comment>
<feature type="domain" description="SCP" evidence="3">
    <location>
        <begin position="149"/>
        <end position="298"/>
    </location>
</feature>
<feature type="chain" id="PRO_5035232122" description="SCP domain-containing protein" evidence="2">
    <location>
        <begin position="35"/>
        <end position="328"/>
    </location>
</feature>
<dbReference type="Gene3D" id="3.40.33.10">
    <property type="entry name" value="CAP"/>
    <property type="match status" value="1"/>
</dbReference>
<dbReference type="InterPro" id="IPR018244">
    <property type="entry name" value="Allrgn_V5/Tpx1_CS"/>
</dbReference>
<dbReference type="EMBL" id="BNCO01000096">
    <property type="protein sequence ID" value="GIL67273.1"/>
    <property type="molecule type" value="Genomic_DNA"/>
</dbReference>
<feature type="compositionally biased region" description="Pro residues" evidence="1">
    <location>
        <begin position="84"/>
        <end position="133"/>
    </location>
</feature>
<keyword evidence="5" id="KW-1185">Reference proteome</keyword>
<protein>
    <recommendedName>
        <fullName evidence="3">SCP domain-containing protein</fullName>
    </recommendedName>
</protein>
<gene>
    <name evidence="4" type="ORF">Vafri_20688</name>
</gene>
<dbReference type="GO" id="GO:0005576">
    <property type="term" value="C:extracellular region"/>
    <property type="evidence" value="ECO:0007669"/>
    <property type="project" value="InterPro"/>
</dbReference>
<dbReference type="AlphaFoldDB" id="A0A8J4BSX1"/>
<feature type="signal peptide" evidence="2">
    <location>
        <begin position="1"/>
        <end position="34"/>
    </location>
</feature>
<keyword evidence="2" id="KW-0732">Signal</keyword>
<dbReference type="InterPro" id="IPR035940">
    <property type="entry name" value="CAP_sf"/>
</dbReference>